<keyword evidence="2" id="KW-1185">Reference proteome</keyword>
<evidence type="ECO:0000313" key="2">
    <source>
        <dbReference type="Proteomes" id="UP000249057"/>
    </source>
</evidence>
<reference evidence="1" key="1">
    <citation type="submission" date="2018-02" db="EMBL/GenBank/DDBJ databases">
        <title>The genomes of Aspergillus section Nigri reveals drivers in fungal speciation.</title>
        <authorList>
            <consortium name="DOE Joint Genome Institute"/>
            <person name="Vesth T.C."/>
            <person name="Nybo J."/>
            <person name="Theobald S."/>
            <person name="Brandl J."/>
            <person name="Frisvad J.C."/>
            <person name="Nielsen K.F."/>
            <person name="Lyhne E.K."/>
            <person name="Kogle M.E."/>
            <person name="Kuo A."/>
            <person name="Riley R."/>
            <person name="Clum A."/>
            <person name="Nolan M."/>
            <person name="Lipzen A."/>
            <person name="Salamov A."/>
            <person name="Henrissat B."/>
            <person name="Wiebenga A."/>
            <person name="De vries R.P."/>
            <person name="Grigoriev I.V."/>
            <person name="Mortensen U.H."/>
            <person name="Andersen M.R."/>
            <person name="Baker S.E."/>
        </authorList>
    </citation>
    <scope>NUCLEOTIDE SEQUENCE</scope>
    <source>
        <strain evidence="1">CBS 621.78</strain>
    </source>
</reference>
<name>A0ACD1GHJ9_9EURO</name>
<dbReference type="EMBL" id="KZ825322">
    <property type="protein sequence ID" value="RAH48726.1"/>
    <property type="molecule type" value="Genomic_DNA"/>
</dbReference>
<organism evidence="1 2">
    <name type="scientific">Aspergillus brunneoviolaceus CBS 621.78</name>
    <dbReference type="NCBI Taxonomy" id="1450534"/>
    <lineage>
        <taxon>Eukaryota</taxon>
        <taxon>Fungi</taxon>
        <taxon>Dikarya</taxon>
        <taxon>Ascomycota</taxon>
        <taxon>Pezizomycotina</taxon>
        <taxon>Eurotiomycetes</taxon>
        <taxon>Eurotiomycetidae</taxon>
        <taxon>Eurotiales</taxon>
        <taxon>Aspergillaceae</taxon>
        <taxon>Aspergillus</taxon>
        <taxon>Aspergillus subgen. Circumdati</taxon>
    </lineage>
</organism>
<sequence>MLASISISAPFSMPSYLITGASRGLGWEFLRQISSDPKNTVIGLVRDKPATEKRVMEELESPLNMHILQADITDYNSSQAASAQTALITGGGLDYLIANAGYVSKFDAYDGIGVLGEQPEALEEDLTHCFRVNVLGNIHLFNVFLPLILQGEAKKVIALSTGLANLSLIPKYNVEAASLYAISKAGLNTAVAKFSAQYAKTGLLFMSICPGMVETGHFTDATPEQMRGLAGMLTAFHEYAPHFRGPSTPEAAVRDVLSVMHRASVQNGNGGTFVSHYGTRQFL</sequence>
<proteinExistence type="predicted"/>
<protein>
    <submittedName>
        <fullName evidence="1">NAD(P)-binding protein</fullName>
    </submittedName>
</protein>
<dbReference type="Proteomes" id="UP000249057">
    <property type="component" value="Unassembled WGS sequence"/>
</dbReference>
<evidence type="ECO:0000313" key="1">
    <source>
        <dbReference type="EMBL" id="RAH48726.1"/>
    </source>
</evidence>
<gene>
    <name evidence="1" type="ORF">BO95DRAFT_45270</name>
</gene>
<accession>A0ACD1GHJ9</accession>